<dbReference type="InterPro" id="IPR036861">
    <property type="entry name" value="Endochitinase-like_sf"/>
</dbReference>
<dbReference type="GO" id="GO:0016787">
    <property type="term" value="F:hydrolase activity"/>
    <property type="evidence" value="ECO:0007669"/>
    <property type="project" value="UniProtKB-KW"/>
</dbReference>
<dbReference type="OrthoDB" id="1193027at2759"/>
<evidence type="ECO:0000256" key="3">
    <source>
        <dbReference type="ARBA" id="ARBA00022723"/>
    </source>
</evidence>
<feature type="disulfide bond" evidence="8">
    <location>
        <begin position="43"/>
        <end position="57"/>
    </location>
</feature>
<evidence type="ECO:0000256" key="10">
    <source>
        <dbReference type="SAM" id="SignalP"/>
    </source>
</evidence>
<dbReference type="SUPFAM" id="SSF57016">
    <property type="entry name" value="Plant lectins/antimicrobial peptides"/>
    <property type="match status" value="2"/>
</dbReference>
<feature type="non-terminal residue" evidence="12">
    <location>
        <position position="150"/>
    </location>
</feature>
<comment type="cofactor">
    <cofactor evidence="1">
        <name>Co(2+)</name>
        <dbReference type="ChEBI" id="CHEBI:48828"/>
    </cofactor>
</comment>
<evidence type="ECO:0000256" key="4">
    <source>
        <dbReference type="ARBA" id="ARBA00022729"/>
    </source>
</evidence>
<evidence type="ECO:0000256" key="5">
    <source>
        <dbReference type="ARBA" id="ARBA00022801"/>
    </source>
</evidence>
<gene>
    <name evidence="12" type="ORF">M011DRAFT_410605</name>
</gene>
<feature type="disulfide bond" evidence="8">
    <location>
        <begin position="125"/>
        <end position="139"/>
    </location>
</feature>
<feature type="signal peptide" evidence="10">
    <location>
        <begin position="1"/>
        <end position="19"/>
    </location>
</feature>
<keyword evidence="4 10" id="KW-0732">Signal</keyword>
<dbReference type="InterPro" id="IPR001002">
    <property type="entry name" value="Chitin-bd_1"/>
</dbReference>
<evidence type="ECO:0000313" key="13">
    <source>
        <dbReference type="Proteomes" id="UP000799440"/>
    </source>
</evidence>
<organism evidence="12 13">
    <name type="scientific">Sporormia fimetaria CBS 119925</name>
    <dbReference type="NCBI Taxonomy" id="1340428"/>
    <lineage>
        <taxon>Eukaryota</taxon>
        <taxon>Fungi</taxon>
        <taxon>Dikarya</taxon>
        <taxon>Ascomycota</taxon>
        <taxon>Pezizomycotina</taxon>
        <taxon>Dothideomycetes</taxon>
        <taxon>Pleosporomycetidae</taxon>
        <taxon>Pleosporales</taxon>
        <taxon>Sporormiaceae</taxon>
        <taxon>Sporormia</taxon>
    </lineage>
</organism>
<feature type="domain" description="Chitin-binding type-1" evidence="11">
    <location>
        <begin position="24"/>
        <end position="70"/>
    </location>
</feature>
<evidence type="ECO:0000313" key="12">
    <source>
        <dbReference type="EMBL" id="KAF2743414.1"/>
    </source>
</evidence>
<keyword evidence="7" id="KW-0170">Cobalt</keyword>
<evidence type="ECO:0000256" key="9">
    <source>
        <dbReference type="SAM" id="MobiDB-lite"/>
    </source>
</evidence>
<proteinExistence type="predicted"/>
<evidence type="ECO:0000256" key="2">
    <source>
        <dbReference type="ARBA" id="ARBA00022669"/>
    </source>
</evidence>
<comment type="caution">
    <text evidence="8">Lacks conserved residue(s) required for the propagation of feature annotation.</text>
</comment>
<feature type="compositionally biased region" description="Low complexity" evidence="9">
    <location>
        <begin position="79"/>
        <end position="93"/>
    </location>
</feature>
<evidence type="ECO:0000259" key="11">
    <source>
        <dbReference type="PROSITE" id="PS50941"/>
    </source>
</evidence>
<keyword evidence="3" id="KW-0479">Metal-binding</keyword>
<protein>
    <submittedName>
        <fullName evidence="12">Carbohydrate-binding module family 18 protein</fullName>
    </submittedName>
</protein>
<evidence type="ECO:0000256" key="8">
    <source>
        <dbReference type="PROSITE-ProRule" id="PRU00261"/>
    </source>
</evidence>
<dbReference type="GO" id="GO:0008061">
    <property type="term" value="F:chitin binding"/>
    <property type="evidence" value="ECO:0007669"/>
    <property type="project" value="UniProtKB-UniRule"/>
</dbReference>
<dbReference type="AlphaFoldDB" id="A0A6A6V107"/>
<evidence type="ECO:0000256" key="1">
    <source>
        <dbReference type="ARBA" id="ARBA00001941"/>
    </source>
</evidence>
<keyword evidence="5" id="KW-0378">Hydrolase</keyword>
<feature type="domain" description="Chitin-binding type-1" evidence="11">
    <location>
        <begin position="106"/>
        <end position="150"/>
    </location>
</feature>
<accession>A0A6A6V107</accession>
<name>A0A6A6V107_9PLEO</name>
<sequence>MKSFKTLAGAFLLAAVAHAAVSTDGTCGGTQGYTCLGSAFGNCCSQWGWCGSSTGHCGTGCNPAFGSCDNGPPPSTLQTSTTVRPSSTRTSSSTPPPTPTTKVTTDGSCGAANGSTCSGSAFGRCCSQHGWCGDTSVYCSTGCQSGFGNC</sequence>
<dbReference type="PROSITE" id="PS50941">
    <property type="entry name" value="CHIT_BIND_I_2"/>
    <property type="match status" value="2"/>
</dbReference>
<dbReference type="EMBL" id="MU006597">
    <property type="protein sequence ID" value="KAF2743414.1"/>
    <property type="molecule type" value="Genomic_DNA"/>
</dbReference>
<evidence type="ECO:0000256" key="6">
    <source>
        <dbReference type="ARBA" id="ARBA00023277"/>
    </source>
</evidence>
<dbReference type="Pfam" id="PF00187">
    <property type="entry name" value="Chitin_bind_1"/>
    <property type="match status" value="1"/>
</dbReference>
<evidence type="ECO:0000256" key="7">
    <source>
        <dbReference type="ARBA" id="ARBA00023285"/>
    </source>
</evidence>
<dbReference type="PANTHER" id="PTHR46471:SF2">
    <property type="entry name" value="CHITIN DEACETYLASE-RELATED"/>
    <property type="match status" value="1"/>
</dbReference>
<dbReference type="PANTHER" id="PTHR46471">
    <property type="entry name" value="CHITIN DEACETYLASE"/>
    <property type="match status" value="1"/>
</dbReference>
<reference evidence="12" key="1">
    <citation type="journal article" date="2020" name="Stud. Mycol.">
        <title>101 Dothideomycetes genomes: a test case for predicting lifestyles and emergence of pathogens.</title>
        <authorList>
            <person name="Haridas S."/>
            <person name="Albert R."/>
            <person name="Binder M."/>
            <person name="Bloem J."/>
            <person name="Labutti K."/>
            <person name="Salamov A."/>
            <person name="Andreopoulos B."/>
            <person name="Baker S."/>
            <person name="Barry K."/>
            <person name="Bills G."/>
            <person name="Bluhm B."/>
            <person name="Cannon C."/>
            <person name="Castanera R."/>
            <person name="Culley D."/>
            <person name="Daum C."/>
            <person name="Ezra D."/>
            <person name="Gonzalez J."/>
            <person name="Henrissat B."/>
            <person name="Kuo A."/>
            <person name="Liang C."/>
            <person name="Lipzen A."/>
            <person name="Lutzoni F."/>
            <person name="Magnuson J."/>
            <person name="Mondo S."/>
            <person name="Nolan M."/>
            <person name="Ohm R."/>
            <person name="Pangilinan J."/>
            <person name="Park H.-J."/>
            <person name="Ramirez L."/>
            <person name="Alfaro M."/>
            <person name="Sun H."/>
            <person name="Tritt A."/>
            <person name="Yoshinaga Y."/>
            <person name="Zwiers L.-H."/>
            <person name="Turgeon B."/>
            <person name="Goodwin S."/>
            <person name="Spatafora J."/>
            <person name="Crous P."/>
            <person name="Grigoriev I."/>
        </authorList>
    </citation>
    <scope>NUCLEOTIDE SEQUENCE</scope>
    <source>
        <strain evidence="12">CBS 119925</strain>
    </source>
</reference>
<keyword evidence="6" id="KW-0119">Carbohydrate metabolism</keyword>
<keyword evidence="13" id="KW-1185">Reference proteome</keyword>
<feature type="chain" id="PRO_5025380050" evidence="10">
    <location>
        <begin position="20"/>
        <end position="150"/>
    </location>
</feature>
<dbReference type="SMART" id="SM00270">
    <property type="entry name" value="ChtBD1"/>
    <property type="match status" value="2"/>
</dbReference>
<dbReference type="Gene3D" id="3.30.60.10">
    <property type="entry name" value="Endochitinase-like"/>
    <property type="match status" value="2"/>
</dbReference>
<dbReference type="GO" id="GO:0046872">
    <property type="term" value="F:metal ion binding"/>
    <property type="evidence" value="ECO:0007669"/>
    <property type="project" value="UniProtKB-KW"/>
</dbReference>
<keyword evidence="2 8" id="KW-0147">Chitin-binding</keyword>
<feature type="region of interest" description="Disordered" evidence="9">
    <location>
        <begin position="72"/>
        <end position="107"/>
    </location>
</feature>
<dbReference type="Proteomes" id="UP000799440">
    <property type="component" value="Unassembled WGS sequence"/>
</dbReference>
<keyword evidence="8" id="KW-1015">Disulfide bond</keyword>